<protein>
    <submittedName>
        <fullName evidence="1">Uncharacterized protein</fullName>
    </submittedName>
</protein>
<evidence type="ECO:0000313" key="2">
    <source>
        <dbReference type="Proteomes" id="UP001215231"/>
    </source>
</evidence>
<organism evidence="1 2">
    <name type="scientific">Thalassomonas haliotis</name>
    <dbReference type="NCBI Taxonomy" id="485448"/>
    <lineage>
        <taxon>Bacteria</taxon>
        <taxon>Pseudomonadati</taxon>
        <taxon>Pseudomonadota</taxon>
        <taxon>Gammaproteobacteria</taxon>
        <taxon>Alteromonadales</taxon>
        <taxon>Colwelliaceae</taxon>
        <taxon>Thalassomonas</taxon>
    </lineage>
</organism>
<dbReference type="Proteomes" id="UP001215231">
    <property type="component" value="Chromosome"/>
</dbReference>
<dbReference type="RefSeq" id="WP_274053738.1">
    <property type="nucleotide sequence ID" value="NZ_CP059693.1"/>
</dbReference>
<accession>A0ABY7VIN0</accession>
<proteinExistence type="predicted"/>
<dbReference type="EMBL" id="CP059693">
    <property type="protein sequence ID" value="WDE13378.1"/>
    <property type="molecule type" value="Genomic_DNA"/>
</dbReference>
<gene>
    <name evidence="1" type="ORF">H3N35_08050</name>
</gene>
<sequence>MNKLPKWETLKPHYPALPAATVFKQIGGKVEFNFDSKVFGNACATRIANALNALRRYT</sequence>
<keyword evidence="2" id="KW-1185">Reference proteome</keyword>
<reference evidence="1 2" key="1">
    <citation type="journal article" date="2022" name="Mar. Drugs">
        <title>Bioassay-Guided Fractionation Leads to the Detection of Cholic Acid Generated by the Rare Thalassomonas sp.</title>
        <authorList>
            <person name="Pheiffer F."/>
            <person name="Schneider Y.K."/>
            <person name="Hansen E.H."/>
            <person name="Andersen J.H."/>
            <person name="Isaksson J."/>
            <person name="Busche T."/>
            <person name="R C."/>
            <person name="Kalinowski J."/>
            <person name="Zyl L.V."/>
            <person name="Trindade M."/>
        </authorList>
    </citation>
    <scope>NUCLEOTIDE SEQUENCE [LARGE SCALE GENOMIC DNA]</scope>
    <source>
        <strain evidence="1 2">A5K-61T</strain>
    </source>
</reference>
<name>A0ABY7VIN0_9GAMM</name>
<evidence type="ECO:0000313" key="1">
    <source>
        <dbReference type="EMBL" id="WDE13378.1"/>
    </source>
</evidence>
<dbReference type="Gene3D" id="3.90.1720.70">
    <property type="match status" value="1"/>
</dbReference>